<evidence type="ECO:0000313" key="4">
    <source>
        <dbReference type="Proteomes" id="UP001057580"/>
    </source>
</evidence>
<sequence length="299" mass="31481">MYDDILVPTDGSDHARRAAEHAGVLARQFDATVHLLAVLDVQAAAGPFSAGGIDEQFVERLERTGDVWLNTAAQAVGDVTVHRDNERGEPAKVILSYAEAHDADLVVMGTHGRKGVRRYVSGSVTERVVQRAAVPVLATHGADPILEEAYGDVLVATDGSEAAEAAVEHGIDLATRTGARVHAVSLVDLGRLGTGAEDAPVLEWRNFLEAEAERATEAVVERAEAAGVEAVAAVREDSPVPGLLAYADEAGVDLLVVGTHGRRGVTDAVLGSTAERILRRAERPVLTVRKTDAFVGGVD</sequence>
<protein>
    <submittedName>
        <fullName evidence="3">Universal stress protein</fullName>
    </submittedName>
</protein>
<organism evidence="3 4">
    <name type="scientific">Salinirubellus salinus</name>
    <dbReference type="NCBI Taxonomy" id="1364945"/>
    <lineage>
        <taxon>Archaea</taxon>
        <taxon>Methanobacteriati</taxon>
        <taxon>Methanobacteriota</taxon>
        <taxon>Stenosarchaea group</taxon>
        <taxon>Halobacteria</taxon>
        <taxon>Halobacteriales</taxon>
        <taxon>Natronomonadaceae</taxon>
        <taxon>Salinirubellus</taxon>
    </lineage>
</organism>
<keyword evidence="4" id="KW-1185">Reference proteome</keyword>
<dbReference type="InterPro" id="IPR006016">
    <property type="entry name" value="UspA"/>
</dbReference>
<dbReference type="Pfam" id="PF00582">
    <property type="entry name" value="Usp"/>
    <property type="match status" value="2"/>
</dbReference>
<feature type="domain" description="UspA" evidence="2">
    <location>
        <begin position="150"/>
        <end position="289"/>
    </location>
</feature>
<dbReference type="GeneID" id="74943233"/>
<dbReference type="SUPFAM" id="SSF52402">
    <property type="entry name" value="Adenine nucleotide alpha hydrolases-like"/>
    <property type="match status" value="2"/>
</dbReference>
<dbReference type="EMBL" id="CP104003">
    <property type="protein sequence ID" value="UWM56867.1"/>
    <property type="molecule type" value="Genomic_DNA"/>
</dbReference>
<dbReference type="KEGG" id="ssai:N0B31_12385"/>
<comment type="similarity">
    <text evidence="1">Belongs to the universal stress protein A family.</text>
</comment>
<dbReference type="PANTHER" id="PTHR46268">
    <property type="entry name" value="STRESS RESPONSE PROTEIN NHAX"/>
    <property type="match status" value="1"/>
</dbReference>
<dbReference type="AlphaFoldDB" id="A0A9E7UD05"/>
<dbReference type="Gene3D" id="3.40.50.620">
    <property type="entry name" value="HUPs"/>
    <property type="match status" value="2"/>
</dbReference>
<evidence type="ECO:0000256" key="1">
    <source>
        <dbReference type="ARBA" id="ARBA00008791"/>
    </source>
</evidence>
<feature type="domain" description="UspA" evidence="2">
    <location>
        <begin position="1"/>
        <end position="139"/>
    </location>
</feature>
<reference evidence="3" key="1">
    <citation type="submission" date="2022-09" db="EMBL/GenBank/DDBJ databases">
        <title>Diverse halophilic archaea isolated from saline environments.</title>
        <authorList>
            <person name="Cui H.-L."/>
        </authorList>
    </citation>
    <scope>NUCLEOTIDE SEQUENCE</scope>
    <source>
        <strain evidence="3">ZS-35-S2</strain>
    </source>
</reference>
<dbReference type="RefSeq" id="WP_260643981.1">
    <property type="nucleotide sequence ID" value="NZ_CP104003.1"/>
</dbReference>
<proteinExistence type="inferred from homology"/>
<dbReference type="InterPro" id="IPR006015">
    <property type="entry name" value="Universal_stress_UspA"/>
</dbReference>
<dbReference type="InterPro" id="IPR014729">
    <property type="entry name" value="Rossmann-like_a/b/a_fold"/>
</dbReference>
<gene>
    <name evidence="3" type="ORF">N0B31_12385</name>
</gene>
<evidence type="ECO:0000259" key="2">
    <source>
        <dbReference type="Pfam" id="PF00582"/>
    </source>
</evidence>
<name>A0A9E7UD05_9EURY</name>
<dbReference type="Proteomes" id="UP001057580">
    <property type="component" value="Chromosome"/>
</dbReference>
<dbReference type="CDD" id="cd00293">
    <property type="entry name" value="USP-like"/>
    <property type="match status" value="2"/>
</dbReference>
<evidence type="ECO:0000313" key="3">
    <source>
        <dbReference type="EMBL" id="UWM56867.1"/>
    </source>
</evidence>
<dbReference type="PRINTS" id="PR01438">
    <property type="entry name" value="UNVRSLSTRESS"/>
</dbReference>
<accession>A0A9E7UD05</accession>
<dbReference type="PANTHER" id="PTHR46268:SF6">
    <property type="entry name" value="UNIVERSAL STRESS PROTEIN UP12"/>
    <property type="match status" value="1"/>
</dbReference>